<evidence type="ECO:0000256" key="3">
    <source>
        <dbReference type="ARBA" id="ARBA00023027"/>
    </source>
</evidence>
<feature type="domain" description="D-isomer specific 2-hydroxyacid dehydrogenase NAD-binding" evidence="4">
    <location>
        <begin position="5"/>
        <end position="103"/>
    </location>
</feature>
<reference evidence="5" key="1">
    <citation type="journal article" date="2014" name="Front. Microbiol.">
        <title>High frequency of phylogenetically diverse reductive dehalogenase-homologous genes in deep subseafloor sedimentary metagenomes.</title>
        <authorList>
            <person name="Kawai M."/>
            <person name="Futagami T."/>
            <person name="Toyoda A."/>
            <person name="Takaki Y."/>
            <person name="Nishi S."/>
            <person name="Hori S."/>
            <person name="Arai W."/>
            <person name="Tsubouchi T."/>
            <person name="Morono Y."/>
            <person name="Uchiyama I."/>
            <person name="Ito T."/>
            <person name="Fujiyama A."/>
            <person name="Inagaki F."/>
            <person name="Takami H."/>
        </authorList>
    </citation>
    <scope>NUCLEOTIDE SEQUENCE</scope>
    <source>
        <strain evidence="5">Expedition CK06-06</strain>
    </source>
</reference>
<accession>X1DSQ0</accession>
<comment type="caution">
    <text evidence="5">The sequence shown here is derived from an EMBL/GenBank/DDBJ whole genome shotgun (WGS) entry which is preliminary data.</text>
</comment>
<dbReference type="EMBL" id="BART01034814">
    <property type="protein sequence ID" value="GAH07974.1"/>
    <property type="molecule type" value="Genomic_DNA"/>
</dbReference>
<evidence type="ECO:0000313" key="5">
    <source>
        <dbReference type="EMBL" id="GAH07974.1"/>
    </source>
</evidence>
<evidence type="ECO:0000259" key="4">
    <source>
        <dbReference type="Pfam" id="PF02826"/>
    </source>
</evidence>
<dbReference type="PANTHER" id="PTHR43761">
    <property type="entry name" value="D-ISOMER SPECIFIC 2-HYDROXYACID DEHYDROGENASE FAMILY PROTEIN (AFU_ORTHOLOGUE AFUA_1G13630)"/>
    <property type="match status" value="1"/>
</dbReference>
<evidence type="ECO:0000256" key="2">
    <source>
        <dbReference type="ARBA" id="ARBA00023002"/>
    </source>
</evidence>
<gene>
    <name evidence="5" type="ORF">S01H4_59382</name>
</gene>
<dbReference type="GO" id="GO:0016491">
    <property type="term" value="F:oxidoreductase activity"/>
    <property type="evidence" value="ECO:0007669"/>
    <property type="project" value="UniProtKB-KW"/>
</dbReference>
<dbReference type="InterPro" id="IPR050418">
    <property type="entry name" value="D-iso_2-hydroxyacid_DH_PdxB"/>
</dbReference>
<name>X1DSQ0_9ZZZZ</name>
<protein>
    <recommendedName>
        <fullName evidence="4">D-isomer specific 2-hydroxyacid dehydrogenase NAD-binding domain-containing protein</fullName>
    </recommendedName>
</protein>
<evidence type="ECO:0000256" key="1">
    <source>
        <dbReference type="ARBA" id="ARBA00005854"/>
    </source>
</evidence>
<organism evidence="5">
    <name type="scientific">marine sediment metagenome</name>
    <dbReference type="NCBI Taxonomy" id="412755"/>
    <lineage>
        <taxon>unclassified sequences</taxon>
        <taxon>metagenomes</taxon>
        <taxon>ecological metagenomes</taxon>
    </lineage>
</organism>
<proteinExistence type="inferred from homology"/>
<comment type="similarity">
    <text evidence="1">Belongs to the D-isomer specific 2-hydroxyacid dehydrogenase family.</text>
</comment>
<sequence length="144" mass="16046">MDVASLTLEHLLETSDFVSIQATFSPETKHMLGMEQFRKMKPTAYIINVGRGAFIDQAALYTALSNSYIAGAALDVVEEEPAGIGSEHPLLTLDNVIITAHSAYYSEQSAAKYRQRIYEAVASIVHGKWPEWLINPEVKENFQK</sequence>
<dbReference type="GO" id="GO:0051287">
    <property type="term" value="F:NAD binding"/>
    <property type="evidence" value="ECO:0007669"/>
    <property type="project" value="InterPro"/>
</dbReference>
<keyword evidence="3" id="KW-0520">NAD</keyword>
<keyword evidence="2" id="KW-0560">Oxidoreductase</keyword>
<dbReference type="Gene3D" id="3.40.50.720">
    <property type="entry name" value="NAD(P)-binding Rossmann-like Domain"/>
    <property type="match status" value="2"/>
</dbReference>
<feature type="non-terminal residue" evidence="5">
    <location>
        <position position="144"/>
    </location>
</feature>
<dbReference type="InterPro" id="IPR036291">
    <property type="entry name" value="NAD(P)-bd_dom_sf"/>
</dbReference>
<dbReference type="InterPro" id="IPR006140">
    <property type="entry name" value="D-isomer_DH_NAD-bd"/>
</dbReference>
<dbReference type="AlphaFoldDB" id="X1DSQ0"/>
<dbReference type="Pfam" id="PF02826">
    <property type="entry name" value="2-Hacid_dh_C"/>
    <property type="match status" value="1"/>
</dbReference>
<dbReference type="SUPFAM" id="SSF51735">
    <property type="entry name" value="NAD(P)-binding Rossmann-fold domains"/>
    <property type="match status" value="1"/>
</dbReference>
<dbReference type="PANTHER" id="PTHR43761:SF1">
    <property type="entry name" value="D-ISOMER SPECIFIC 2-HYDROXYACID DEHYDROGENASE CATALYTIC DOMAIN-CONTAINING PROTEIN-RELATED"/>
    <property type="match status" value="1"/>
</dbReference>